<protein>
    <submittedName>
        <fullName evidence="1">Uncharacterized protein</fullName>
    </submittedName>
</protein>
<gene>
    <name evidence="1" type="ORF">EUX98_g9672</name>
</gene>
<evidence type="ECO:0000313" key="2">
    <source>
        <dbReference type="Proteomes" id="UP000308730"/>
    </source>
</evidence>
<feature type="non-terminal residue" evidence="1">
    <location>
        <position position="1"/>
    </location>
</feature>
<sequence>RVESGMSAGQGPFSLNEIDLFVIHTLIHVSMLHLHRDLAKTQAVAYEKCWIAANNVISLVRELNDGDYDYLDPINSACSHCAADLFIKALVPPTSHTLQNANEISEQQVDVLIASMKRLGHLFPIAGTSHFTTHPLYHWCSTNSPNNVYTSMRGEVFDLSNIAATHQRIIPVIPQKSILKYGGVSADAIFPVQVSALCNGITGSVDPYVVLNSSNVTDDNAQYHNFHAFTTDYTSAGHVTYRPHYKIFGRPLG</sequence>
<keyword evidence="2" id="KW-1185">Reference proteome</keyword>
<dbReference type="AlphaFoldDB" id="A0A4S4LPN6"/>
<dbReference type="EMBL" id="SGPM01001008">
    <property type="protein sequence ID" value="THH13887.1"/>
    <property type="molecule type" value="Genomic_DNA"/>
</dbReference>
<comment type="caution">
    <text evidence="1">The sequence shown here is derived from an EMBL/GenBank/DDBJ whole genome shotgun (WGS) entry which is preliminary data.</text>
</comment>
<reference evidence="1 2" key="1">
    <citation type="submission" date="2019-02" db="EMBL/GenBank/DDBJ databases">
        <title>Genome sequencing of the rare red list fungi Antrodiella citrinella (Flaviporus citrinellus).</title>
        <authorList>
            <person name="Buettner E."/>
            <person name="Kellner H."/>
        </authorList>
    </citation>
    <scope>NUCLEOTIDE SEQUENCE [LARGE SCALE GENOMIC DNA]</scope>
    <source>
        <strain evidence="1 2">DSM 108506</strain>
    </source>
</reference>
<evidence type="ECO:0000313" key="1">
    <source>
        <dbReference type="EMBL" id="THH13887.1"/>
    </source>
</evidence>
<dbReference type="OrthoDB" id="370884at2759"/>
<proteinExistence type="predicted"/>
<organism evidence="1 2">
    <name type="scientific">Antrodiella citrinella</name>
    <dbReference type="NCBI Taxonomy" id="2447956"/>
    <lineage>
        <taxon>Eukaryota</taxon>
        <taxon>Fungi</taxon>
        <taxon>Dikarya</taxon>
        <taxon>Basidiomycota</taxon>
        <taxon>Agaricomycotina</taxon>
        <taxon>Agaricomycetes</taxon>
        <taxon>Polyporales</taxon>
        <taxon>Steccherinaceae</taxon>
        <taxon>Antrodiella</taxon>
    </lineage>
</organism>
<accession>A0A4S4LPN6</accession>
<dbReference type="Proteomes" id="UP000308730">
    <property type="component" value="Unassembled WGS sequence"/>
</dbReference>
<name>A0A4S4LPN6_9APHY</name>